<dbReference type="RefSeq" id="XP_033649025.1">
    <property type="nucleotide sequence ID" value="XM_033794256.1"/>
</dbReference>
<keyword evidence="1" id="KW-1133">Transmembrane helix</keyword>
<feature type="transmembrane region" description="Helical" evidence="1">
    <location>
        <begin position="73"/>
        <end position="97"/>
    </location>
</feature>
<dbReference type="AlphaFoldDB" id="A0A6A6J771"/>
<keyword evidence="1" id="KW-0472">Membrane</keyword>
<dbReference type="GeneID" id="54547431"/>
<evidence type="ECO:0000313" key="3">
    <source>
        <dbReference type="Proteomes" id="UP000800097"/>
    </source>
</evidence>
<reference evidence="2" key="1">
    <citation type="journal article" date="2020" name="Stud. Mycol.">
        <title>101 Dothideomycetes genomes: a test case for predicting lifestyles and emergence of pathogens.</title>
        <authorList>
            <person name="Haridas S."/>
            <person name="Albert R."/>
            <person name="Binder M."/>
            <person name="Bloem J."/>
            <person name="Labutti K."/>
            <person name="Salamov A."/>
            <person name="Andreopoulos B."/>
            <person name="Baker S."/>
            <person name="Barry K."/>
            <person name="Bills G."/>
            <person name="Bluhm B."/>
            <person name="Cannon C."/>
            <person name="Castanera R."/>
            <person name="Culley D."/>
            <person name="Daum C."/>
            <person name="Ezra D."/>
            <person name="Gonzalez J."/>
            <person name="Henrissat B."/>
            <person name="Kuo A."/>
            <person name="Liang C."/>
            <person name="Lipzen A."/>
            <person name="Lutzoni F."/>
            <person name="Magnuson J."/>
            <person name="Mondo S."/>
            <person name="Nolan M."/>
            <person name="Ohm R."/>
            <person name="Pangilinan J."/>
            <person name="Park H.-J."/>
            <person name="Ramirez L."/>
            <person name="Alfaro M."/>
            <person name="Sun H."/>
            <person name="Tritt A."/>
            <person name="Yoshinaga Y."/>
            <person name="Zwiers L.-H."/>
            <person name="Turgeon B."/>
            <person name="Goodwin S."/>
            <person name="Spatafora J."/>
            <person name="Crous P."/>
            <person name="Grigoriev I."/>
        </authorList>
    </citation>
    <scope>NUCLEOTIDE SEQUENCE</scope>
    <source>
        <strain evidence="2">CBS 379.55</strain>
    </source>
</reference>
<proteinExistence type="predicted"/>
<organism evidence="2 3">
    <name type="scientific">Westerdykella ornata</name>
    <dbReference type="NCBI Taxonomy" id="318751"/>
    <lineage>
        <taxon>Eukaryota</taxon>
        <taxon>Fungi</taxon>
        <taxon>Dikarya</taxon>
        <taxon>Ascomycota</taxon>
        <taxon>Pezizomycotina</taxon>
        <taxon>Dothideomycetes</taxon>
        <taxon>Pleosporomycetidae</taxon>
        <taxon>Pleosporales</taxon>
        <taxon>Sporormiaceae</taxon>
        <taxon>Westerdykella</taxon>
    </lineage>
</organism>
<gene>
    <name evidence="2" type="ORF">EI97DRAFT_267326</name>
</gene>
<accession>A0A6A6J771</accession>
<dbReference type="EMBL" id="ML986540">
    <property type="protein sequence ID" value="KAF2271486.1"/>
    <property type="molecule type" value="Genomic_DNA"/>
</dbReference>
<protein>
    <submittedName>
        <fullName evidence="2">Uncharacterized protein</fullName>
    </submittedName>
</protein>
<sequence length="116" mass="12902">MSRQPSTLTPRPFFPICLMKHVSVSFHVCNWCNGCSPMRHQGAVRCRGSLVLLSDRPGADFSSCCHSLKIFPFYISLPIFPFLPLFAFCFFWCAVIVPGPLPLSPCLISSSPPLPK</sequence>
<evidence type="ECO:0000313" key="2">
    <source>
        <dbReference type="EMBL" id="KAF2271486.1"/>
    </source>
</evidence>
<dbReference type="Proteomes" id="UP000800097">
    <property type="component" value="Unassembled WGS sequence"/>
</dbReference>
<keyword evidence="1" id="KW-0812">Transmembrane</keyword>
<name>A0A6A6J771_WESOR</name>
<keyword evidence="3" id="KW-1185">Reference proteome</keyword>
<evidence type="ECO:0000256" key="1">
    <source>
        <dbReference type="SAM" id="Phobius"/>
    </source>
</evidence>